<keyword evidence="2" id="KW-0472">Membrane</keyword>
<dbReference type="RefSeq" id="WP_129649908.1">
    <property type="nucleotide sequence ID" value="NZ_JBBMFL010000021.1"/>
</dbReference>
<sequence>MKILYIYREKEKNEHSIEAVFDTVSETLKEFGHDIHKWYKPMSWRQTFQEIWKLRKEGYDIYHITGDVNYLWLFFPWKKTTMTCHDIGMYKNNPKTIVCVLYVLASFILSTIFLKKITAVSELTKNDLIKILHVKPHKIQVIPNPLSLPVYKSPKSFNKDCPVILQIGTGWHKNLQGLVESARGIKCHLNIIGQPNDADIARMKEYGISYSISHHISTEEVVHKYENCDILYFVSRSEGFGMPIIEAQTVGRAILTSQTEPTRTVAGGAALLFNPEDHQSIHRGFLQIINNDGLREQMIEDGYKNAAKYQPTIIGRQYEQFYKSIFNLDQ</sequence>
<comment type="caution">
    <text evidence="5">The sequence shown here is derived from an EMBL/GenBank/DDBJ whole genome shotgun (WGS) entry which is preliminary data.</text>
</comment>
<accession>A0ABV1H078</accession>
<feature type="domain" description="Glycosyltransferase subfamily 4-like N-terminal" evidence="4">
    <location>
        <begin position="41"/>
        <end position="146"/>
    </location>
</feature>
<dbReference type="Proteomes" id="UP001460202">
    <property type="component" value="Unassembled WGS sequence"/>
</dbReference>
<dbReference type="PANTHER" id="PTHR46401:SF2">
    <property type="entry name" value="GLYCOSYLTRANSFERASE WBBK-RELATED"/>
    <property type="match status" value="1"/>
</dbReference>
<evidence type="ECO:0000256" key="2">
    <source>
        <dbReference type="SAM" id="Phobius"/>
    </source>
</evidence>
<dbReference type="CDD" id="cd03809">
    <property type="entry name" value="GT4_MtfB-like"/>
    <property type="match status" value="1"/>
</dbReference>
<dbReference type="Gene3D" id="3.40.50.2000">
    <property type="entry name" value="Glycogen Phosphorylase B"/>
    <property type="match status" value="2"/>
</dbReference>
<feature type="domain" description="Glycosyl transferase family 1" evidence="3">
    <location>
        <begin position="156"/>
        <end position="304"/>
    </location>
</feature>
<name>A0ABV1H078_9BACT</name>
<feature type="transmembrane region" description="Helical" evidence="2">
    <location>
        <begin position="96"/>
        <end position="114"/>
    </location>
</feature>
<protein>
    <submittedName>
        <fullName evidence="5">Glycosyltransferase family 1 protein</fullName>
    </submittedName>
</protein>
<dbReference type="EMBL" id="JBBMFL010000021">
    <property type="protein sequence ID" value="MEQ2546082.1"/>
    <property type="molecule type" value="Genomic_DNA"/>
</dbReference>
<keyword evidence="2" id="KW-1133">Transmembrane helix</keyword>
<keyword evidence="2" id="KW-0812">Transmembrane</keyword>
<dbReference type="Pfam" id="PF13439">
    <property type="entry name" value="Glyco_transf_4"/>
    <property type="match status" value="1"/>
</dbReference>
<dbReference type="InterPro" id="IPR001296">
    <property type="entry name" value="Glyco_trans_1"/>
</dbReference>
<evidence type="ECO:0000313" key="6">
    <source>
        <dbReference type="Proteomes" id="UP001460202"/>
    </source>
</evidence>
<proteinExistence type="predicted"/>
<evidence type="ECO:0000313" key="5">
    <source>
        <dbReference type="EMBL" id="MEQ2546082.1"/>
    </source>
</evidence>
<organism evidence="5 6">
    <name type="scientific">Alistipes intestinihominis</name>
    <dbReference type="NCBI Taxonomy" id="3133172"/>
    <lineage>
        <taxon>Bacteria</taxon>
        <taxon>Pseudomonadati</taxon>
        <taxon>Bacteroidota</taxon>
        <taxon>Bacteroidia</taxon>
        <taxon>Bacteroidales</taxon>
        <taxon>Rikenellaceae</taxon>
        <taxon>Alistipes</taxon>
    </lineage>
</organism>
<dbReference type="PANTHER" id="PTHR46401">
    <property type="entry name" value="GLYCOSYLTRANSFERASE WBBK-RELATED"/>
    <property type="match status" value="1"/>
</dbReference>
<evidence type="ECO:0000259" key="4">
    <source>
        <dbReference type="Pfam" id="PF13439"/>
    </source>
</evidence>
<keyword evidence="1" id="KW-0808">Transferase</keyword>
<gene>
    <name evidence="5" type="ORF">WMO46_14130</name>
</gene>
<keyword evidence="6" id="KW-1185">Reference proteome</keyword>
<dbReference type="InterPro" id="IPR028098">
    <property type="entry name" value="Glyco_trans_4-like_N"/>
</dbReference>
<dbReference type="SUPFAM" id="SSF53756">
    <property type="entry name" value="UDP-Glycosyltransferase/glycogen phosphorylase"/>
    <property type="match status" value="1"/>
</dbReference>
<evidence type="ECO:0000256" key="1">
    <source>
        <dbReference type="ARBA" id="ARBA00022679"/>
    </source>
</evidence>
<evidence type="ECO:0000259" key="3">
    <source>
        <dbReference type="Pfam" id="PF00534"/>
    </source>
</evidence>
<dbReference type="Pfam" id="PF00534">
    <property type="entry name" value="Glycos_transf_1"/>
    <property type="match status" value="1"/>
</dbReference>
<dbReference type="GeneID" id="78178447"/>
<reference evidence="5 6" key="1">
    <citation type="submission" date="2024-03" db="EMBL/GenBank/DDBJ databases">
        <title>Human intestinal bacterial collection.</title>
        <authorList>
            <person name="Pauvert C."/>
            <person name="Hitch T.C.A."/>
            <person name="Clavel T."/>
        </authorList>
    </citation>
    <scope>NUCLEOTIDE SEQUENCE [LARGE SCALE GENOMIC DNA]</scope>
    <source>
        <strain evidence="5 6">CLA-KB-H122</strain>
    </source>
</reference>